<proteinExistence type="predicted"/>
<gene>
    <name evidence="1" type="ORF">MiSe_59090</name>
</gene>
<organism evidence="1 2">
    <name type="scientific">Microseira wollei NIES-4236</name>
    <dbReference type="NCBI Taxonomy" id="2530354"/>
    <lineage>
        <taxon>Bacteria</taxon>
        <taxon>Bacillati</taxon>
        <taxon>Cyanobacteriota</taxon>
        <taxon>Cyanophyceae</taxon>
        <taxon>Oscillatoriophycideae</taxon>
        <taxon>Aerosakkonematales</taxon>
        <taxon>Aerosakkonemataceae</taxon>
        <taxon>Microseira</taxon>
    </lineage>
</organism>
<name>A0AAV3XNE7_9CYAN</name>
<reference evidence="1" key="1">
    <citation type="submission" date="2019-10" db="EMBL/GenBank/DDBJ databases">
        <title>Draft genome sequece of Microseira wollei NIES-4236.</title>
        <authorList>
            <person name="Yamaguchi H."/>
            <person name="Suzuki S."/>
            <person name="Kawachi M."/>
        </authorList>
    </citation>
    <scope>NUCLEOTIDE SEQUENCE</scope>
    <source>
        <strain evidence="1">NIES-4236</strain>
    </source>
</reference>
<sequence>MVLCYRNEIIFTDCTIRDYWDEHYALKVDRDINAAINLKRLGLGIFPSIKRHSGKLTVVGTMDQSTTKEILHTLHRAVGSLPCNL</sequence>
<dbReference type="AlphaFoldDB" id="A0AAV3XNE7"/>
<protein>
    <recommendedName>
        <fullName evidence="3">Transposase</fullName>
    </recommendedName>
</protein>
<dbReference type="EMBL" id="BLAY01000109">
    <property type="protein sequence ID" value="GET41097.1"/>
    <property type="molecule type" value="Genomic_DNA"/>
</dbReference>
<dbReference type="Proteomes" id="UP001050975">
    <property type="component" value="Unassembled WGS sequence"/>
</dbReference>
<keyword evidence="2" id="KW-1185">Reference proteome</keyword>
<evidence type="ECO:0000313" key="2">
    <source>
        <dbReference type="Proteomes" id="UP001050975"/>
    </source>
</evidence>
<accession>A0AAV3XNE7</accession>
<evidence type="ECO:0008006" key="3">
    <source>
        <dbReference type="Google" id="ProtNLM"/>
    </source>
</evidence>
<comment type="caution">
    <text evidence="1">The sequence shown here is derived from an EMBL/GenBank/DDBJ whole genome shotgun (WGS) entry which is preliminary data.</text>
</comment>
<evidence type="ECO:0000313" key="1">
    <source>
        <dbReference type="EMBL" id="GET41097.1"/>
    </source>
</evidence>